<dbReference type="AlphaFoldDB" id="A0A5S5AX08"/>
<proteinExistence type="inferred from homology"/>
<accession>A0A5S5AX08</accession>
<dbReference type="EMBL" id="VNHO01000006">
    <property type="protein sequence ID" value="TYP57370.1"/>
    <property type="molecule type" value="Genomic_DNA"/>
</dbReference>
<evidence type="ECO:0000256" key="9">
    <source>
        <dbReference type="ARBA" id="ARBA00048997"/>
    </source>
</evidence>
<sequence length="272" mass="30509">MNMAVVPAKNEQGRIGKVLNLLSETAVDRIVVVLNGSRDGTLKEIRTQKLSKVDVLRFREPLGYDIPRAVGVFYALKQGAECVIFVDGDMTGNLLPAVNRLVDAVVSEKVDLAMTECQSDMISDNKLARELYLFRKLFNEHLGIYQRVGVAIPSHGPCAVSRRLMISADIRDFAVPPVILAFAVKHHLCVEAPVAMHSRELGSKMRGFSHAKKIAETIIGDIIEALAFFEGKPRKRIFLQKEYQGYNPRRRFDLLERFIALYGRNPDRSPST</sequence>
<name>A0A5S5AX08_9FIRM</name>
<comment type="caution">
    <text evidence="11">The sequence shown here is derived from an EMBL/GenBank/DDBJ whole genome shotgun (WGS) entry which is preliminary data.</text>
</comment>
<evidence type="ECO:0000256" key="3">
    <source>
        <dbReference type="ARBA" id="ARBA00022676"/>
    </source>
</evidence>
<evidence type="ECO:0000256" key="7">
    <source>
        <dbReference type="ARBA" id="ARBA00040894"/>
    </source>
</evidence>
<evidence type="ECO:0000256" key="1">
    <source>
        <dbReference type="ARBA" id="ARBA00001946"/>
    </source>
</evidence>
<dbReference type="EC" id="2.4.1.266" evidence="6"/>
<evidence type="ECO:0000313" key="11">
    <source>
        <dbReference type="EMBL" id="TYP57370.1"/>
    </source>
</evidence>
<organism evidence="11 12">
    <name type="scientific">Thermosediminibacter litoriperuensis</name>
    <dbReference type="NCBI Taxonomy" id="291989"/>
    <lineage>
        <taxon>Bacteria</taxon>
        <taxon>Bacillati</taxon>
        <taxon>Bacillota</taxon>
        <taxon>Clostridia</taxon>
        <taxon>Thermosediminibacterales</taxon>
        <taxon>Thermosediminibacteraceae</taxon>
        <taxon>Thermosediminibacter</taxon>
    </lineage>
</organism>
<comment type="similarity">
    <text evidence="2">Belongs to the glycosyltransferase 2 family.</text>
</comment>
<dbReference type="Proteomes" id="UP000322294">
    <property type="component" value="Unassembled WGS sequence"/>
</dbReference>
<dbReference type="Pfam" id="PF00535">
    <property type="entry name" value="Glycos_transf_2"/>
    <property type="match status" value="1"/>
</dbReference>
<gene>
    <name evidence="11" type="ORF">LZ11_00678</name>
</gene>
<keyword evidence="4 11" id="KW-0808">Transferase</keyword>
<evidence type="ECO:0000256" key="8">
    <source>
        <dbReference type="ARBA" id="ARBA00048689"/>
    </source>
</evidence>
<dbReference type="PANTHER" id="PTHR48090">
    <property type="entry name" value="UNDECAPRENYL-PHOSPHATE 4-DEOXY-4-FORMAMIDO-L-ARABINOSE TRANSFERASE-RELATED"/>
    <property type="match status" value="1"/>
</dbReference>
<evidence type="ECO:0000256" key="6">
    <source>
        <dbReference type="ARBA" id="ARBA00039022"/>
    </source>
</evidence>
<keyword evidence="5" id="KW-0460">Magnesium</keyword>
<keyword evidence="12" id="KW-1185">Reference proteome</keyword>
<evidence type="ECO:0000256" key="5">
    <source>
        <dbReference type="ARBA" id="ARBA00022842"/>
    </source>
</evidence>
<dbReference type="Gene3D" id="3.90.550.10">
    <property type="entry name" value="Spore Coat Polysaccharide Biosynthesis Protein SpsA, Chain A"/>
    <property type="match status" value="1"/>
</dbReference>
<evidence type="ECO:0000256" key="4">
    <source>
        <dbReference type="ARBA" id="ARBA00022679"/>
    </source>
</evidence>
<evidence type="ECO:0000313" key="12">
    <source>
        <dbReference type="Proteomes" id="UP000322294"/>
    </source>
</evidence>
<keyword evidence="3" id="KW-0328">Glycosyltransferase</keyword>
<dbReference type="PANTHER" id="PTHR48090:SF10">
    <property type="entry name" value="GLUCOSYL-3-PHOSPHOGLYCERATE SYNTHASE"/>
    <property type="match status" value="1"/>
</dbReference>
<feature type="domain" description="Glycosyltransferase 2-like" evidence="10">
    <location>
        <begin position="5"/>
        <end position="149"/>
    </location>
</feature>
<dbReference type="InterPro" id="IPR029044">
    <property type="entry name" value="Nucleotide-diphossugar_trans"/>
</dbReference>
<reference evidence="11 12" key="1">
    <citation type="submission" date="2019-07" db="EMBL/GenBank/DDBJ databases">
        <title>Genomic Encyclopedia of Type Strains, Phase I: the one thousand microbial genomes (KMG-I) project.</title>
        <authorList>
            <person name="Kyrpides N."/>
        </authorList>
    </citation>
    <scope>NUCLEOTIDE SEQUENCE [LARGE SCALE GENOMIC DNA]</scope>
    <source>
        <strain evidence="11 12">DSM 16647</strain>
    </source>
</reference>
<dbReference type="OrthoDB" id="2902148at2"/>
<comment type="catalytic activity">
    <reaction evidence="8">
        <text>(2R)-3-phosphoglycerate + UDP-alpha-D-glucose = (2R)-2-O-(alpha-D-glucopyranosyl)-3-phospho-glycerate + UDP + H(+)</text>
        <dbReference type="Rhea" id="RHEA:31319"/>
        <dbReference type="ChEBI" id="CHEBI:15378"/>
        <dbReference type="ChEBI" id="CHEBI:58223"/>
        <dbReference type="ChEBI" id="CHEBI:58272"/>
        <dbReference type="ChEBI" id="CHEBI:58885"/>
        <dbReference type="ChEBI" id="CHEBI:62600"/>
        <dbReference type="EC" id="2.4.1.266"/>
    </reaction>
    <physiologicalReaction direction="left-to-right" evidence="8">
        <dbReference type="Rhea" id="RHEA:31320"/>
    </physiologicalReaction>
</comment>
<protein>
    <recommendedName>
        <fullName evidence="7">Glucosyl-3-phosphoglycerate synthase</fullName>
        <ecNumber evidence="6">2.4.1.266</ecNumber>
    </recommendedName>
</protein>
<evidence type="ECO:0000259" key="10">
    <source>
        <dbReference type="Pfam" id="PF00535"/>
    </source>
</evidence>
<evidence type="ECO:0000256" key="2">
    <source>
        <dbReference type="ARBA" id="ARBA00006739"/>
    </source>
</evidence>
<comment type="cofactor">
    <cofactor evidence="1">
        <name>Mg(2+)</name>
        <dbReference type="ChEBI" id="CHEBI:18420"/>
    </cofactor>
</comment>
<dbReference type="GO" id="GO:0016757">
    <property type="term" value="F:glycosyltransferase activity"/>
    <property type="evidence" value="ECO:0007669"/>
    <property type="project" value="UniProtKB-KW"/>
</dbReference>
<dbReference type="InterPro" id="IPR050256">
    <property type="entry name" value="Glycosyltransferase_2"/>
</dbReference>
<dbReference type="InterPro" id="IPR001173">
    <property type="entry name" value="Glyco_trans_2-like"/>
</dbReference>
<dbReference type="SUPFAM" id="SSF53448">
    <property type="entry name" value="Nucleotide-diphospho-sugar transferases"/>
    <property type="match status" value="1"/>
</dbReference>
<comment type="catalytic activity">
    <reaction evidence="9">
        <text>an NDP-alpha-D-glucose + (2R)-3-phosphoglycerate = (2R)-2-O-(alpha-D-glucopyranosyl)-3-phospho-glycerate + a ribonucleoside 5'-diphosphate + H(+)</text>
        <dbReference type="Rhea" id="RHEA:47244"/>
        <dbReference type="ChEBI" id="CHEBI:15378"/>
        <dbReference type="ChEBI" id="CHEBI:57930"/>
        <dbReference type="ChEBI" id="CHEBI:58272"/>
        <dbReference type="ChEBI" id="CHEBI:62600"/>
        <dbReference type="ChEBI" id="CHEBI:76533"/>
        <dbReference type="EC" id="2.4.1.266"/>
    </reaction>
    <physiologicalReaction direction="left-to-right" evidence="9">
        <dbReference type="Rhea" id="RHEA:47245"/>
    </physiologicalReaction>
</comment>